<comment type="pathway">
    <text evidence="2 9">Amino-acid biosynthesis; L-histidine biosynthesis; L-histidine from 5-phospho-alpha-D-ribose 1-diphosphate: step 7/9.</text>
</comment>
<evidence type="ECO:0000256" key="6">
    <source>
        <dbReference type="ARBA" id="ARBA00022679"/>
    </source>
</evidence>
<dbReference type="InterPro" id="IPR004839">
    <property type="entry name" value="Aminotransferase_I/II_large"/>
</dbReference>
<dbReference type="InterPro" id="IPR001917">
    <property type="entry name" value="Aminotrans_II_pyridoxalP_BS"/>
</dbReference>
<comment type="subunit">
    <text evidence="4 9">Homodimer.</text>
</comment>
<dbReference type="GO" id="GO:0004400">
    <property type="term" value="F:histidinol-phosphate transaminase activity"/>
    <property type="evidence" value="ECO:0007669"/>
    <property type="project" value="UniProtKB-UniRule"/>
</dbReference>
<dbReference type="Gene3D" id="3.90.1150.10">
    <property type="entry name" value="Aspartate Aminotransferase, domain 1"/>
    <property type="match status" value="1"/>
</dbReference>
<feature type="modified residue" description="N6-(pyridoxal phosphate)lysine" evidence="9">
    <location>
        <position position="232"/>
    </location>
</feature>
<keyword evidence="5 9" id="KW-0032">Aminotransferase</keyword>
<dbReference type="CDD" id="cd00609">
    <property type="entry name" value="AAT_like"/>
    <property type="match status" value="1"/>
</dbReference>
<dbReference type="HAMAP" id="MF_01023">
    <property type="entry name" value="HisC_aminotrans_2"/>
    <property type="match status" value="1"/>
</dbReference>
<dbReference type="InterPro" id="IPR015422">
    <property type="entry name" value="PyrdxlP-dep_Trfase_small"/>
</dbReference>
<dbReference type="RefSeq" id="WP_047213774.1">
    <property type="nucleotide sequence ID" value="NZ_CP011568.3"/>
</dbReference>
<accession>A0A0G3EPL9</accession>
<name>A0A0G3EPL9_9BURK</name>
<evidence type="ECO:0000256" key="7">
    <source>
        <dbReference type="ARBA" id="ARBA00022898"/>
    </source>
</evidence>
<dbReference type="PANTHER" id="PTHR43643">
    <property type="entry name" value="HISTIDINOL-PHOSPHATE AMINOTRANSFERASE 2"/>
    <property type="match status" value="1"/>
</dbReference>
<evidence type="ECO:0000256" key="3">
    <source>
        <dbReference type="ARBA" id="ARBA00007970"/>
    </source>
</evidence>
<protein>
    <recommendedName>
        <fullName evidence="9">Histidinol-phosphate aminotransferase</fullName>
        <ecNumber evidence="9">2.6.1.9</ecNumber>
    </recommendedName>
    <alternativeName>
        <fullName evidence="9">Imidazole acetol-phosphate transaminase</fullName>
    </alternativeName>
</protein>
<keyword evidence="9" id="KW-0028">Amino-acid biosynthesis</keyword>
<keyword evidence="12" id="KW-1185">Reference proteome</keyword>
<evidence type="ECO:0000256" key="9">
    <source>
        <dbReference type="HAMAP-Rule" id="MF_01023"/>
    </source>
</evidence>
<organism evidence="11 12">
    <name type="scientific">Pandoraea thiooxydans</name>
    <dbReference type="NCBI Taxonomy" id="445709"/>
    <lineage>
        <taxon>Bacteria</taxon>
        <taxon>Pseudomonadati</taxon>
        <taxon>Pseudomonadota</taxon>
        <taxon>Betaproteobacteria</taxon>
        <taxon>Burkholderiales</taxon>
        <taxon>Burkholderiaceae</taxon>
        <taxon>Pandoraea</taxon>
    </lineage>
</organism>
<comment type="cofactor">
    <cofactor evidence="1 9">
        <name>pyridoxal 5'-phosphate</name>
        <dbReference type="ChEBI" id="CHEBI:597326"/>
    </cofactor>
</comment>
<dbReference type="InterPro" id="IPR005861">
    <property type="entry name" value="HisP_aminotrans"/>
</dbReference>
<dbReference type="PATRIC" id="fig|445709.3.peg.1436"/>
<comment type="similarity">
    <text evidence="3 9">Belongs to the class-II pyridoxal-phosphate-dependent aminotransferase family. Histidinol-phosphate aminotransferase subfamily.</text>
</comment>
<dbReference type="GO" id="GO:0030170">
    <property type="term" value="F:pyridoxal phosphate binding"/>
    <property type="evidence" value="ECO:0007669"/>
    <property type="project" value="InterPro"/>
</dbReference>
<dbReference type="InterPro" id="IPR050106">
    <property type="entry name" value="HistidinolP_aminotransfase"/>
</dbReference>
<evidence type="ECO:0000313" key="11">
    <source>
        <dbReference type="EMBL" id="AKJ67954.1"/>
    </source>
</evidence>
<reference evidence="12" key="1">
    <citation type="submission" date="2015-06" db="EMBL/GenBank/DDBJ databases">
        <authorList>
            <person name="Lim Y.L."/>
            <person name="Ee R."/>
            <person name="Yong D."/>
            <person name="How K.Y."/>
            <person name="Yin W.F."/>
            <person name="Chan K.G."/>
        </authorList>
    </citation>
    <scope>NUCLEOTIDE SEQUENCE [LARGE SCALE GENOMIC DNA]</scope>
    <source>
        <strain evidence="12">DSM 25325</strain>
    </source>
</reference>
<evidence type="ECO:0000313" key="12">
    <source>
        <dbReference type="Proteomes" id="UP000036700"/>
    </source>
</evidence>
<evidence type="ECO:0000256" key="8">
    <source>
        <dbReference type="ARBA" id="ARBA00047481"/>
    </source>
</evidence>
<evidence type="ECO:0000256" key="4">
    <source>
        <dbReference type="ARBA" id="ARBA00011738"/>
    </source>
</evidence>
<dbReference type="Gene3D" id="3.40.640.10">
    <property type="entry name" value="Type I PLP-dependent aspartate aminotransferase-like (Major domain)"/>
    <property type="match status" value="1"/>
</dbReference>
<evidence type="ECO:0000259" key="10">
    <source>
        <dbReference type="Pfam" id="PF00155"/>
    </source>
</evidence>
<dbReference type="KEGG" id="ptx:ABW99_06710"/>
<evidence type="ECO:0000256" key="2">
    <source>
        <dbReference type="ARBA" id="ARBA00005011"/>
    </source>
</evidence>
<gene>
    <name evidence="9" type="primary">hisC</name>
    <name evidence="11" type="ORF">ABW99_06710</name>
</gene>
<proteinExistence type="inferred from homology"/>
<dbReference type="Proteomes" id="UP000036700">
    <property type="component" value="Chromosome"/>
</dbReference>
<dbReference type="Pfam" id="PF00155">
    <property type="entry name" value="Aminotran_1_2"/>
    <property type="match status" value="1"/>
</dbReference>
<evidence type="ECO:0000256" key="5">
    <source>
        <dbReference type="ARBA" id="ARBA00022576"/>
    </source>
</evidence>
<dbReference type="InterPro" id="IPR015421">
    <property type="entry name" value="PyrdxlP-dep_Trfase_major"/>
</dbReference>
<sequence length="389" mass="41882">MSTAPLLERVRPAVRDLPAYNAGLSAEYVRRTYGVAHVAKLGSNENPLGASPAVATALGQIGAELAQYPDPACGALSERLAAELGIHPARLIFGNGSEDLIAIAAHTFLAPGDEVVTMTPAFGLHTIYPAAAGARVVTVPLRPDFTIDVERLIAAVSPDTRMLILSNPSNPVGSALCRQDMQRLLAALSPATLVLWDEAYYEYAATDADYPDGLQLLGATSLPWLLLRTFSKAYGLAGLRIGYGVAADSAMLELMHRMRTPFNVNRLAQSAALAALDDRAHLRASVRHATDERERIGEALRERGYRVAPSRANFVFFDTGEHALSLARRLLERGVIVKPWLEPGYQRCMRVSVGSRADNDLFLAALHACASIGPAQHPIDRSCESLSKP</sequence>
<dbReference type="InterPro" id="IPR015424">
    <property type="entry name" value="PyrdxlP-dep_Trfase"/>
</dbReference>
<dbReference type="PANTHER" id="PTHR43643:SF3">
    <property type="entry name" value="HISTIDINOL-PHOSPHATE AMINOTRANSFERASE"/>
    <property type="match status" value="1"/>
</dbReference>
<feature type="domain" description="Aminotransferase class I/classII large" evidence="10">
    <location>
        <begin position="37"/>
        <end position="366"/>
    </location>
</feature>
<dbReference type="AlphaFoldDB" id="A0A0G3EPL9"/>
<dbReference type="UniPathway" id="UPA00031">
    <property type="reaction ID" value="UER00012"/>
</dbReference>
<dbReference type="GO" id="GO:0000105">
    <property type="term" value="P:L-histidine biosynthetic process"/>
    <property type="evidence" value="ECO:0007669"/>
    <property type="project" value="UniProtKB-UniRule"/>
</dbReference>
<keyword evidence="9" id="KW-0368">Histidine biosynthesis</keyword>
<dbReference type="NCBIfam" id="TIGR01141">
    <property type="entry name" value="hisC"/>
    <property type="match status" value="1"/>
</dbReference>
<dbReference type="OrthoDB" id="9813612at2"/>
<keyword evidence="7 9" id="KW-0663">Pyridoxal phosphate</keyword>
<dbReference type="STRING" id="445709.ABW99_06710"/>
<keyword evidence="6 9" id="KW-0808">Transferase</keyword>
<dbReference type="EC" id="2.6.1.9" evidence="9"/>
<evidence type="ECO:0000256" key="1">
    <source>
        <dbReference type="ARBA" id="ARBA00001933"/>
    </source>
</evidence>
<dbReference type="PROSITE" id="PS00599">
    <property type="entry name" value="AA_TRANSFER_CLASS_2"/>
    <property type="match status" value="1"/>
</dbReference>
<dbReference type="SUPFAM" id="SSF53383">
    <property type="entry name" value="PLP-dependent transferases"/>
    <property type="match status" value="1"/>
</dbReference>
<dbReference type="EMBL" id="CP011568">
    <property type="protein sequence ID" value="AKJ67954.1"/>
    <property type="molecule type" value="Genomic_DNA"/>
</dbReference>
<comment type="catalytic activity">
    <reaction evidence="8 9">
        <text>L-histidinol phosphate + 2-oxoglutarate = 3-(imidazol-4-yl)-2-oxopropyl phosphate + L-glutamate</text>
        <dbReference type="Rhea" id="RHEA:23744"/>
        <dbReference type="ChEBI" id="CHEBI:16810"/>
        <dbReference type="ChEBI" id="CHEBI:29985"/>
        <dbReference type="ChEBI" id="CHEBI:57766"/>
        <dbReference type="ChEBI" id="CHEBI:57980"/>
        <dbReference type="EC" id="2.6.1.9"/>
    </reaction>
</comment>